<dbReference type="GO" id="GO:0008484">
    <property type="term" value="F:sulfuric ester hydrolase activity"/>
    <property type="evidence" value="ECO:0007669"/>
    <property type="project" value="TreeGrafter"/>
</dbReference>
<organism evidence="5 6">
    <name type="scientific">Reichenbachiella agariperforans</name>
    <dbReference type="NCBI Taxonomy" id="156994"/>
    <lineage>
        <taxon>Bacteria</taxon>
        <taxon>Pseudomonadati</taxon>
        <taxon>Bacteroidota</taxon>
        <taxon>Cytophagia</taxon>
        <taxon>Cytophagales</taxon>
        <taxon>Reichenbachiellaceae</taxon>
        <taxon>Reichenbachiella</taxon>
    </lineage>
</organism>
<dbReference type="EMBL" id="FRAA01000007">
    <property type="protein sequence ID" value="SHK68290.1"/>
    <property type="molecule type" value="Genomic_DNA"/>
</dbReference>
<keyword evidence="2" id="KW-0378">Hydrolase</keyword>
<evidence type="ECO:0000256" key="3">
    <source>
        <dbReference type="SAM" id="SignalP"/>
    </source>
</evidence>
<feature type="chain" id="PRO_5012725978" evidence="3">
    <location>
        <begin position="21"/>
        <end position="427"/>
    </location>
</feature>
<feature type="signal peptide" evidence="3">
    <location>
        <begin position="1"/>
        <end position="20"/>
    </location>
</feature>
<dbReference type="Gene3D" id="3.40.720.10">
    <property type="entry name" value="Alkaline Phosphatase, subunit A"/>
    <property type="match status" value="1"/>
</dbReference>
<dbReference type="PANTHER" id="PTHR45953">
    <property type="entry name" value="IDURONATE 2-SULFATASE"/>
    <property type="match status" value="1"/>
</dbReference>
<dbReference type="Pfam" id="PF00884">
    <property type="entry name" value="Sulfatase"/>
    <property type="match status" value="1"/>
</dbReference>
<dbReference type="RefSeq" id="WP_073124283.1">
    <property type="nucleotide sequence ID" value="NZ_FRAA01000007.1"/>
</dbReference>
<dbReference type="Proteomes" id="UP000184474">
    <property type="component" value="Unassembled WGS sequence"/>
</dbReference>
<protein>
    <submittedName>
        <fullName evidence="5">Arylsulfatase A</fullName>
    </submittedName>
</protein>
<keyword evidence="1" id="KW-0479">Metal-binding</keyword>
<evidence type="ECO:0000256" key="1">
    <source>
        <dbReference type="ARBA" id="ARBA00022723"/>
    </source>
</evidence>
<feature type="domain" description="Sulfatase N-terminal" evidence="4">
    <location>
        <begin position="22"/>
        <end position="326"/>
    </location>
</feature>
<dbReference type="STRING" id="156994.SAMN04488028_107109"/>
<evidence type="ECO:0000313" key="6">
    <source>
        <dbReference type="Proteomes" id="UP000184474"/>
    </source>
</evidence>
<dbReference type="GO" id="GO:0046872">
    <property type="term" value="F:metal ion binding"/>
    <property type="evidence" value="ECO:0007669"/>
    <property type="project" value="UniProtKB-KW"/>
</dbReference>
<dbReference type="GO" id="GO:0005737">
    <property type="term" value="C:cytoplasm"/>
    <property type="evidence" value="ECO:0007669"/>
    <property type="project" value="TreeGrafter"/>
</dbReference>
<gene>
    <name evidence="5" type="ORF">SAMN04488028_107109</name>
</gene>
<reference evidence="6" key="1">
    <citation type="submission" date="2016-11" db="EMBL/GenBank/DDBJ databases">
        <authorList>
            <person name="Varghese N."/>
            <person name="Submissions S."/>
        </authorList>
    </citation>
    <scope>NUCLEOTIDE SEQUENCE [LARGE SCALE GENOMIC DNA]</scope>
    <source>
        <strain evidence="6">DSM 26134</strain>
    </source>
</reference>
<evidence type="ECO:0000259" key="4">
    <source>
        <dbReference type="Pfam" id="PF00884"/>
    </source>
</evidence>
<dbReference type="SUPFAM" id="SSF53649">
    <property type="entry name" value="Alkaline phosphatase-like"/>
    <property type="match status" value="1"/>
</dbReference>
<keyword evidence="3" id="KW-0732">Signal</keyword>
<proteinExistence type="predicted"/>
<keyword evidence="6" id="KW-1185">Reference proteome</keyword>
<accession>A0A1M6UGJ4</accession>
<evidence type="ECO:0000313" key="5">
    <source>
        <dbReference type="EMBL" id="SHK68290.1"/>
    </source>
</evidence>
<dbReference type="InterPro" id="IPR017850">
    <property type="entry name" value="Alkaline_phosphatase_core_sf"/>
</dbReference>
<name>A0A1M6UGJ4_REIAG</name>
<dbReference type="PANTHER" id="PTHR45953:SF1">
    <property type="entry name" value="IDURONATE 2-SULFATASE"/>
    <property type="match status" value="1"/>
</dbReference>
<dbReference type="InterPro" id="IPR000917">
    <property type="entry name" value="Sulfatase_N"/>
</dbReference>
<dbReference type="AlphaFoldDB" id="A0A1M6UGJ4"/>
<evidence type="ECO:0000256" key="2">
    <source>
        <dbReference type="ARBA" id="ARBA00022801"/>
    </source>
</evidence>
<sequence length="427" mass="48062">MQKSLVVFLIAFTSVVSSFAQPNILFIESDDQSNQAVGAFGHPEMKTPNIDRIADAGVSFTSAYNMGCWSPAVCVPSRTMLFYGKYLWDSQKITKDNAPKAMPELLKEAGYSTYMTGKWHAWGKPVAQLFDSLGSIQPGQLKTYNSPEGHITDVTGREAVSFIENYQDDAPYFLYVAFNAPHVPRQTEQKYYDMYPTDEIGLPPSVVEGPLNPNIEYNYTNAPLSKKTMRNRVQQNSAMVTHMDDRIGDILDALKASGEYENTIIVFMSDHGISFGENGVAGKVCLYEPSVTAPLIIKAPGLPKNKSISNRVYLQDIYPTLLDFLDVSKPDHVVFESLLPQIEDGNGARESVYLAMFDSQRGIISDNKKLIVYPKSGDRELYDLEKDPWETQNLIDKRKFKRTETELFKELQVWQQQVGDAVPLEER</sequence>